<keyword evidence="6 8" id="KW-0460">Magnesium</keyword>
<evidence type="ECO:0000259" key="9">
    <source>
        <dbReference type="Pfam" id="PF01850"/>
    </source>
</evidence>
<dbReference type="HAMAP" id="MF_00265">
    <property type="entry name" value="VapC_Nob1"/>
    <property type="match status" value="1"/>
</dbReference>
<proteinExistence type="inferred from homology"/>
<accession>A0ABQ4T2U6</accession>
<dbReference type="PANTHER" id="PTHR33653:SF1">
    <property type="entry name" value="RIBONUCLEASE VAPC2"/>
    <property type="match status" value="1"/>
</dbReference>
<feature type="domain" description="PIN" evidence="9">
    <location>
        <begin position="3"/>
        <end position="125"/>
    </location>
</feature>
<comment type="similarity">
    <text evidence="7 8">Belongs to the PINc/VapC protein family.</text>
</comment>
<dbReference type="InterPro" id="IPR022907">
    <property type="entry name" value="VapC_family"/>
</dbReference>
<organism evidence="10 11">
    <name type="scientific">Methylobacterium organophilum</name>
    <dbReference type="NCBI Taxonomy" id="410"/>
    <lineage>
        <taxon>Bacteria</taxon>
        <taxon>Pseudomonadati</taxon>
        <taxon>Pseudomonadota</taxon>
        <taxon>Alphaproteobacteria</taxon>
        <taxon>Hyphomicrobiales</taxon>
        <taxon>Methylobacteriaceae</taxon>
        <taxon>Methylobacterium</taxon>
    </lineage>
</organism>
<dbReference type="InterPro" id="IPR029060">
    <property type="entry name" value="PIN-like_dom_sf"/>
</dbReference>
<evidence type="ECO:0000313" key="11">
    <source>
        <dbReference type="Proteomes" id="UP001055156"/>
    </source>
</evidence>
<dbReference type="Gene3D" id="3.40.50.1010">
    <property type="entry name" value="5'-nuclease"/>
    <property type="match status" value="1"/>
</dbReference>
<dbReference type="PANTHER" id="PTHR33653">
    <property type="entry name" value="RIBONUCLEASE VAPC2"/>
    <property type="match status" value="1"/>
</dbReference>
<keyword evidence="3 8" id="KW-0540">Nuclease</keyword>
<keyword evidence="4 8" id="KW-0479">Metal-binding</keyword>
<dbReference type="Pfam" id="PF01850">
    <property type="entry name" value="PIN"/>
    <property type="match status" value="1"/>
</dbReference>
<feature type="binding site" evidence="8">
    <location>
        <position position="100"/>
    </location>
    <ligand>
        <name>Mg(2+)</name>
        <dbReference type="ChEBI" id="CHEBI:18420"/>
    </ligand>
</feature>
<evidence type="ECO:0000256" key="6">
    <source>
        <dbReference type="ARBA" id="ARBA00022842"/>
    </source>
</evidence>
<dbReference type="EC" id="3.1.-.-" evidence="8"/>
<dbReference type="SUPFAM" id="SSF88723">
    <property type="entry name" value="PIN domain-like"/>
    <property type="match status" value="1"/>
</dbReference>
<reference evidence="10" key="1">
    <citation type="journal article" date="2021" name="Front. Microbiol.">
        <title>Comprehensive Comparative Genomics and Phenotyping of Methylobacterium Species.</title>
        <authorList>
            <person name="Alessa O."/>
            <person name="Ogura Y."/>
            <person name="Fujitani Y."/>
            <person name="Takami H."/>
            <person name="Hayashi T."/>
            <person name="Sahin N."/>
            <person name="Tani A."/>
        </authorList>
    </citation>
    <scope>NUCLEOTIDE SEQUENCE</scope>
    <source>
        <strain evidence="10">NBRC 15689</strain>
    </source>
</reference>
<dbReference type="Proteomes" id="UP001055156">
    <property type="component" value="Unassembled WGS sequence"/>
</dbReference>
<keyword evidence="8" id="KW-0800">Toxin</keyword>
<protein>
    <recommendedName>
        <fullName evidence="8">Ribonuclease VapC</fullName>
        <shortName evidence="8">RNase VapC</shortName>
        <ecNumber evidence="8">3.1.-.-</ecNumber>
    </recommendedName>
    <alternativeName>
        <fullName evidence="8">Toxin VapC</fullName>
    </alternativeName>
</protein>
<evidence type="ECO:0000256" key="8">
    <source>
        <dbReference type="HAMAP-Rule" id="MF_00265"/>
    </source>
</evidence>
<dbReference type="RefSeq" id="WP_238309818.1">
    <property type="nucleotide sequence ID" value="NZ_BPQV01000002.1"/>
</dbReference>
<dbReference type="CDD" id="cd09871">
    <property type="entry name" value="PIN_MtVapC28-VapC30-like"/>
    <property type="match status" value="1"/>
</dbReference>
<keyword evidence="5 8" id="KW-0378">Hydrolase</keyword>
<keyword evidence="2 8" id="KW-1277">Toxin-antitoxin system</keyword>
<dbReference type="InterPro" id="IPR050556">
    <property type="entry name" value="Type_II_TA_system_RNase"/>
</dbReference>
<gene>
    <name evidence="8" type="primary">vapC</name>
    <name evidence="10" type="ORF">LKMONMHP_0701</name>
</gene>
<evidence type="ECO:0000256" key="3">
    <source>
        <dbReference type="ARBA" id="ARBA00022722"/>
    </source>
</evidence>
<dbReference type="EMBL" id="BPQV01000002">
    <property type="protein sequence ID" value="GJE25858.1"/>
    <property type="molecule type" value="Genomic_DNA"/>
</dbReference>
<evidence type="ECO:0000313" key="10">
    <source>
        <dbReference type="EMBL" id="GJE25858.1"/>
    </source>
</evidence>
<feature type="binding site" evidence="8">
    <location>
        <position position="5"/>
    </location>
    <ligand>
        <name>Mg(2+)</name>
        <dbReference type="ChEBI" id="CHEBI:18420"/>
    </ligand>
</feature>
<keyword evidence="11" id="KW-1185">Reference proteome</keyword>
<evidence type="ECO:0000256" key="4">
    <source>
        <dbReference type="ARBA" id="ARBA00022723"/>
    </source>
</evidence>
<reference evidence="10" key="2">
    <citation type="submission" date="2021-08" db="EMBL/GenBank/DDBJ databases">
        <authorList>
            <person name="Tani A."/>
            <person name="Ola A."/>
            <person name="Ogura Y."/>
            <person name="Katsura K."/>
            <person name="Hayashi T."/>
        </authorList>
    </citation>
    <scope>NUCLEOTIDE SEQUENCE</scope>
    <source>
        <strain evidence="10">NBRC 15689</strain>
    </source>
</reference>
<comment type="cofactor">
    <cofactor evidence="1 8">
        <name>Mg(2+)</name>
        <dbReference type="ChEBI" id="CHEBI:18420"/>
    </cofactor>
</comment>
<evidence type="ECO:0000256" key="1">
    <source>
        <dbReference type="ARBA" id="ARBA00001946"/>
    </source>
</evidence>
<evidence type="ECO:0000256" key="2">
    <source>
        <dbReference type="ARBA" id="ARBA00022649"/>
    </source>
</evidence>
<comment type="caution">
    <text evidence="10">The sequence shown here is derived from an EMBL/GenBank/DDBJ whole genome shotgun (WGS) entry which is preliminary data.</text>
</comment>
<name>A0ABQ4T2U6_METOR</name>
<dbReference type="InterPro" id="IPR002716">
    <property type="entry name" value="PIN_dom"/>
</dbReference>
<evidence type="ECO:0000256" key="7">
    <source>
        <dbReference type="ARBA" id="ARBA00038093"/>
    </source>
</evidence>
<sequence>MVALDTSAIVAVLLGEAEAPAFARAIAASGAVVGAPTLVETRLVLEGRLPGTAQMRLGAFLADPAITIAAFDAGMFAIASEAFARFGKGRGHPAQLNFGDCLAYAVARAHALPLLFKGGDFVQTDVEAALLPDRPA</sequence>
<evidence type="ECO:0000256" key="5">
    <source>
        <dbReference type="ARBA" id="ARBA00022801"/>
    </source>
</evidence>
<comment type="function">
    <text evidence="8">Toxic component of a toxin-antitoxin (TA) system. An RNase.</text>
</comment>